<name>A0ABX9KFX3_9FUSO</name>
<dbReference type="PANTHER" id="PTHR30536:SF5">
    <property type="entry name" value="ALTRONATE DEHYDRATASE"/>
    <property type="match status" value="1"/>
</dbReference>
<dbReference type="PANTHER" id="PTHR30536">
    <property type="entry name" value="ALTRONATE/GALACTARATE DEHYDRATASE"/>
    <property type="match status" value="1"/>
</dbReference>
<dbReference type="RefSeq" id="WP_114642683.1">
    <property type="nucleotide sequence ID" value="NZ_JAACIO010000018.1"/>
</dbReference>
<accession>A0ABX9KFX3</accession>
<evidence type="ECO:0000313" key="3">
    <source>
        <dbReference type="EMBL" id="REI40762.1"/>
    </source>
</evidence>
<dbReference type="Proteomes" id="UP000263486">
    <property type="component" value="Unassembled WGS sequence"/>
</dbReference>
<organism evidence="3 4">
    <name type="scientific">Psychrilyobacter piezotolerans</name>
    <dbReference type="NCBI Taxonomy" id="2293438"/>
    <lineage>
        <taxon>Bacteria</taxon>
        <taxon>Fusobacteriati</taxon>
        <taxon>Fusobacteriota</taxon>
        <taxon>Fusobacteriia</taxon>
        <taxon>Fusobacteriales</taxon>
        <taxon>Fusobacteriaceae</taxon>
        <taxon>Psychrilyobacter</taxon>
    </lineage>
</organism>
<gene>
    <name evidence="3" type="ORF">DYH56_09775</name>
</gene>
<reference evidence="3 4" key="1">
    <citation type="submission" date="2018-08" db="EMBL/GenBank/DDBJ databases">
        <title>Draft genome sequence of Psychrilyobacter sp. strain SD5 isolated from Black Sea water.</title>
        <authorList>
            <person name="Yadav S."/>
            <person name="Villanueva L."/>
            <person name="Damste J.S.S."/>
        </authorList>
    </citation>
    <scope>NUCLEOTIDE SEQUENCE [LARGE SCALE GENOMIC DNA]</scope>
    <source>
        <strain evidence="3 4">SD5</strain>
    </source>
</reference>
<sequence length="118" mass="13350">MNRFSKKDEKDNVATALVDLGKNKAAHIYLSNGERLTNVQSNEMIPHGNKIALNDINNGDKIYKYGEVIGICTEDIKKGDLVHVHNVKSLTVDIPKEFKKEIMRQIKIMQEEGEANEL</sequence>
<evidence type="ECO:0000256" key="1">
    <source>
        <dbReference type="ARBA" id="ARBA00023239"/>
    </source>
</evidence>
<comment type="caution">
    <text evidence="3">The sequence shown here is derived from an EMBL/GenBank/DDBJ whole genome shotgun (WGS) entry which is preliminary data.</text>
</comment>
<dbReference type="InterPro" id="IPR013974">
    <property type="entry name" value="SAF"/>
</dbReference>
<feature type="domain" description="SAF" evidence="2">
    <location>
        <begin position="11"/>
        <end position="88"/>
    </location>
</feature>
<keyword evidence="1" id="KW-0456">Lyase</keyword>
<proteinExistence type="predicted"/>
<dbReference type="Gene3D" id="2.30.130.110">
    <property type="match status" value="1"/>
</dbReference>
<keyword evidence="4" id="KW-1185">Reference proteome</keyword>
<evidence type="ECO:0000259" key="2">
    <source>
        <dbReference type="SMART" id="SM00858"/>
    </source>
</evidence>
<protein>
    <recommendedName>
        <fullName evidence="2">SAF domain-containing protein</fullName>
    </recommendedName>
</protein>
<dbReference type="Pfam" id="PF08666">
    <property type="entry name" value="SAF"/>
    <property type="match status" value="1"/>
</dbReference>
<dbReference type="SMART" id="SM00858">
    <property type="entry name" value="SAF"/>
    <property type="match status" value="1"/>
</dbReference>
<dbReference type="InterPro" id="IPR044144">
    <property type="entry name" value="SAF_UxaA/GarD"/>
</dbReference>
<evidence type="ECO:0000313" key="4">
    <source>
        <dbReference type="Proteomes" id="UP000263486"/>
    </source>
</evidence>
<dbReference type="EMBL" id="QUAJ01000016">
    <property type="protein sequence ID" value="REI40762.1"/>
    <property type="molecule type" value="Genomic_DNA"/>
</dbReference>
<dbReference type="InterPro" id="IPR052172">
    <property type="entry name" value="UxaA_altronate/galactarate_dh"/>
</dbReference>
<dbReference type="CDD" id="cd11613">
    <property type="entry name" value="SAF_AH_GD"/>
    <property type="match status" value="1"/>
</dbReference>